<evidence type="ECO:0008006" key="3">
    <source>
        <dbReference type="Google" id="ProtNLM"/>
    </source>
</evidence>
<reference evidence="2" key="1">
    <citation type="journal article" date="2019" name="Int. J. Syst. Evol. Microbiol.">
        <title>The Global Catalogue of Microorganisms (GCM) 10K type strain sequencing project: providing services to taxonomists for standard genome sequencing and annotation.</title>
        <authorList>
            <consortium name="The Broad Institute Genomics Platform"/>
            <consortium name="The Broad Institute Genome Sequencing Center for Infectious Disease"/>
            <person name="Wu L."/>
            <person name="Ma J."/>
        </authorList>
    </citation>
    <scope>NUCLEOTIDE SEQUENCE [LARGE SCALE GENOMIC DNA]</scope>
    <source>
        <strain evidence="2">JCM 18325</strain>
    </source>
</reference>
<dbReference type="InterPro" id="IPR043749">
    <property type="entry name" value="DUF5694"/>
</dbReference>
<evidence type="ECO:0000313" key="2">
    <source>
        <dbReference type="Proteomes" id="UP001501433"/>
    </source>
</evidence>
<organism evidence="1 2">
    <name type="scientific">Litoribaculum gwangyangense</name>
    <dbReference type="NCBI Taxonomy" id="1130722"/>
    <lineage>
        <taxon>Bacteria</taxon>
        <taxon>Pseudomonadati</taxon>
        <taxon>Bacteroidota</taxon>
        <taxon>Flavobacteriia</taxon>
        <taxon>Flavobacteriales</taxon>
        <taxon>Flavobacteriaceae</taxon>
        <taxon>Litoribaculum</taxon>
    </lineage>
</organism>
<proteinExistence type="predicted"/>
<dbReference type="EMBL" id="BAABJW010000002">
    <property type="protein sequence ID" value="GAA4806710.1"/>
    <property type="molecule type" value="Genomic_DNA"/>
</dbReference>
<dbReference type="RefSeq" id="WP_345276010.1">
    <property type="nucleotide sequence ID" value="NZ_BAABJW010000002.1"/>
</dbReference>
<dbReference type="Proteomes" id="UP001501433">
    <property type="component" value="Unassembled WGS sequence"/>
</dbReference>
<comment type="caution">
    <text evidence="1">The sequence shown here is derived from an EMBL/GenBank/DDBJ whole genome shotgun (WGS) entry which is preliminary data.</text>
</comment>
<dbReference type="Pfam" id="PF18950">
    <property type="entry name" value="DUF5694"/>
    <property type="match status" value="1"/>
</dbReference>
<protein>
    <recommendedName>
        <fullName evidence="3">TraB/GumN family protein</fullName>
    </recommendedName>
</protein>
<evidence type="ECO:0000313" key="1">
    <source>
        <dbReference type="EMBL" id="GAA4806710.1"/>
    </source>
</evidence>
<accession>A0ABP9C9U6</accession>
<sequence length="271" mass="32025">MKTYFLFSVAFLINLSFSYSQPEIFNQDKPTIAILGSFHFAGSSDLIALKVDDLKSEKRQKEILDLVEALAKFKPTKVILEYPYGNNKLDSLYQQYIKAEHDLSINERQQIGFRLAHKMNHINIYYADHQMNLPFNELMTFLQENGRMQEFQKLLDFMKTEVLSSMQNTYDNSTLKEYFIWLNSDKQDKMNKNLYLKNVNIMGSANNYIGTDVVTKWWERNFRIMRNIDEIAEPNDRILILFGQGHTALLKDFYKDRDDIVFVDILNYLKN</sequence>
<gene>
    <name evidence="1" type="ORF">GCM10023330_11550</name>
</gene>
<keyword evidence="2" id="KW-1185">Reference proteome</keyword>
<name>A0ABP9C9U6_9FLAO</name>